<keyword evidence="12" id="KW-1185">Reference proteome</keyword>
<keyword evidence="8" id="KW-0868">Chloride</keyword>
<evidence type="ECO:0000256" key="6">
    <source>
        <dbReference type="ARBA" id="ARBA00023136"/>
    </source>
</evidence>
<feature type="transmembrane region" description="Helical" evidence="10">
    <location>
        <begin position="192"/>
        <end position="214"/>
    </location>
</feature>
<dbReference type="Pfam" id="PF00654">
    <property type="entry name" value="Voltage_CLC"/>
    <property type="match status" value="1"/>
</dbReference>
<accession>A0ABS3NIL0</accession>
<dbReference type="Gene3D" id="1.10.3080.10">
    <property type="entry name" value="Clc chloride channel"/>
    <property type="match status" value="1"/>
</dbReference>
<keyword evidence="3 10" id="KW-0812">Transmembrane</keyword>
<feature type="transmembrane region" description="Helical" evidence="10">
    <location>
        <begin position="267"/>
        <end position="285"/>
    </location>
</feature>
<sequence>MSHSKRTLRQLFTGPSHSLLLLVVMGCVIGVVAGLVMASFIALLNLVLGRLNGETLEDFESLSMGWRFGLPILGSCLLILLYRFTPKSAQSVGLVYVLERLQFGRGRLPLANTLFQFVAALISLGSGHSVGREGPAVQMGSGVASLLGQYTDRPPSQLRLLVGCGTAAAISAAFNTPLAGVLFAMEVVLMEYSILGFAPIIASAITASAFTGSLLGTHSILTPTRLSLADYGDIPSLLMTGVWVGIVAVLFHYLVRLFLRFPVKSRAVRLLLAGFITGSLALFVPQILGSGYDTINATLADQLPVLLLLLVLGAKLVATAAAIGFGVPGGQIAPMLMLGVCAGGIAGALVPGGSEPGLYALLGMAAMMGAMLHAPLAAIATVLELSLSAEAMFPAMTVVLTANLVCQHGFRQPSLILTLLKQQGRLLQTHPLRAALAQRYLSELAHFEFIIVDLGATEQKRPPEHDSIATLIEQPALWLVIRQQEQCYLLKKSVLEQAYQQHESEQLPTLNELLTPLLKDNLQLMELSEDASLLTGFKIIQKEDIRGFLIPIGQQGLGLVTRRRLVKMLTSDEAMY</sequence>
<dbReference type="PANTHER" id="PTHR43427:SF6">
    <property type="entry name" value="CHLORIDE CHANNEL PROTEIN CLC-E"/>
    <property type="match status" value="1"/>
</dbReference>
<keyword evidence="6 10" id="KW-0472">Membrane</keyword>
<evidence type="ECO:0000313" key="12">
    <source>
        <dbReference type="Proteomes" id="UP000664882"/>
    </source>
</evidence>
<evidence type="ECO:0000256" key="5">
    <source>
        <dbReference type="ARBA" id="ARBA00023065"/>
    </source>
</evidence>
<feature type="transmembrane region" description="Helical" evidence="10">
    <location>
        <begin position="160"/>
        <end position="185"/>
    </location>
</feature>
<feature type="transmembrane region" description="Helical" evidence="10">
    <location>
        <begin position="358"/>
        <end position="383"/>
    </location>
</feature>
<dbReference type="CDD" id="cd00400">
    <property type="entry name" value="Voltage_gated_ClC"/>
    <property type="match status" value="1"/>
</dbReference>
<keyword evidence="4 10" id="KW-1133">Transmembrane helix</keyword>
<keyword evidence="9" id="KW-0407">Ion channel</keyword>
<feature type="transmembrane region" description="Helical" evidence="10">
    <location>
        <begin position="234"/>
        <end position="255"/>
    </location>
</feature>
<dbReference type="EMBL" id="JAGDFX010000015">
    <property type="protein sequence ID" value="MBO1520409.1"/>
    <property type="molecule type" value="Genomic_DNA"/>
</dbReference>
<feature type="transmembrane region" description="Helical" evidence="10">
    <location>
        <begin position="20"/>
        <end position="44"/>
    </location>
</feature>
<evidence type="ECO:0000313" key="11">
    <source>
        <dbReference type="EMBL" id="MBO1520409.1"/>
    </source>
</evidence>
<feature type="transmembrane region" description="Helical" evidence="10">
    <location>
        <begin position="64"/>
        <end position="85"/>
    </location>
</feature>
<dbReference type="RefSeq" id="WP_208006285.1">
    <property type="nucleotide sequence ID" value="NZ_JAGDFX010000015.1"/>
</dbReference>
<dbReference type="InterPro" id="IPR001807">
    <property type="entry name" value="ClC"/>
</dbReference>
<organism evidence="11 12">
    <name type="scientific">Oceanisphaera pacifica</name>
    <dbReference type="NCBI Taxonomy" id="2818389"/>
    <lineage>
        <taxon>Bacteria</taxon>
        <taxon>Pseudomonadati</taxon>
        <taxon>Pseudomonadota</taxon>
        <taxon>Gammaproteobacteria</taxon>
        <taxon>Aeromonadales</taxon>
        <taxon>Aeromonadaceae</taxon>
        <taxon>Oceanisphaera</taxon>
    </lineage>
</organism>
<evidence type="ECO:0000256" key="3">
    <source>
        <dbReference type="ARBA" id="ARBA00022692"/>
    </source>
</evidence>
<evidence type="ECO:0000256" key="9">
    <source>
        <dbReference type="ARBA" id="ARBA00023303"/>
    </source>
</evidence>
<feature type="transmembrane region" description="Helical" evidence="10">
    <location>
        <begin position="305"/>
        <end position="325"/>
    </location>
</feature>
<dbReference type="SUPFAM" id="SSF81340">
    <property type="entry name" value="Clc chloride channel"/>
    <property type="match status" value="1"/>
</dbReference>
<protein>
    <submittedName>
        <fullName evidence="11">Chloride channel protein</fullName>
    </submittedName>
</protein>
<dbReference type="Proteomes" id="UP000664882">
    <property type="component" value="Unassembled WGS sequence"/>
</dbReference>
<proteinExistence type="predicted"/>
<gene>
    <name evidence="11" type="ORF">J3U76_12345</name>
</gene>
<name>A0ABS3NIL0_9GAMM</name>
<comment type="caution">
    <text evidence="11">The sequence shown here is derived from an EMBL/GenBank/DDBJ whole genome shotgun (WGS) entry which is preliminary data.</text>
</comment>
<evidence type="ECO:0000256" key="10">
    <source>
        <dbReference type="SAM" id="Phobius"/>
    </source>
</evidence>
<keyword evidence="7" id="KW-0869">Chloride channel</keyword>
<evidence type="ECO:0000256" key="8">
    <source>
        <dbReference type="ARBA" id="ARBA00023214"/>
    </source>
</evidence>
<comment type="subcellular location">
    <subcellularLocation>
        <location evidence="1">Membrane</location>
        <topology evidence="1">Multi-pass membrane protein</topology>
    </subcellularLocation>
</comment>
<evidence type="ECO:0000256" key="4">
    <source>
        <dbReference type="ARBA" id="ARBA00022989"/>
    </source>
</evidence>
<evidence type="ECO:0000256" key="7">
    <source>
        <dbReference type="ARBA" id="ARBA00023173"/>
    </source>
</evidence>
<evidence type="ECO:0000256" key="2">
    <source>
        <dbReference type="ARBA" id="ARBA00022448"/>
    </source>
</evidence>
<keyword evidence="5" id="KW-0406">Ion transport</keyword>
<reference evidence="11 12" key="1">
    <citation type="submission" date="2021-03" db="EMBL/GenBank/DDBJ databases">
        <title>Oceanisphaera sp. nov., isolated from the intestine.</title>
        <authorList>
            <person name="Zhao L.-H."/>
            <person name="Shi L.-F."/>
        </authorList>
    </citation>
    <scope>NUCLEOTIDE SEQUENCE [LARGE SCALE GENOMIC DNA]</scope>
    <source>
        <strain evidence="11 12">DM8</strain>
    </source>
</reference>
<evidence type="ECO:0000256" key="1">
    <source>
        <dbReference type="ARBA" id="ARBA00004141"/>
    </source>
</evidence>
<dbReference type="PROSITE" id="PS51257">
    <property type="entry name" value="PROKAR_LIPOPROTEIN"/>
    <property type="match status" value="1"/>
</dbReference>
<dbReference type="PRINTS" id="PR00762">
    <property type="entry name" value="CLCHANNEL"/>
</dbReference>
<dbReference type="InterPro" id="IPR014743">
    <property type="entry name" value="Cl-channel_core"/>
</dbReference>
<dbReference type="PANTHER" id="PTHR43427">
    <property type="entry name" value="CHLORIDE CHANNEL PROTEIN CLC-E"/>
    <property type="match status" value="1"/>
</dbReference>
<dbReference type="InterPro" id="IPR050368">
    <property type="entry name" value="ClC-type_chloride_channel"/>
</dbReference>
<keyword evidence="2" id="KW-0813">Transport</keyword>
<feature type="transmembrane region" description="Helical" evidence="10">
    <location>
        <begin position="332"/>
        <end position="352"/>
    </location>
</feature>